<dbReference type="PROSITE" id="PS50111">
    <property type="entry name" value="CHEMOTAXIS_TRANSDUC_2"/>
    <property type="match status" value="1"/>
</dbReference>
<keyword evidence="5 8" id="KW-0472">Membrane</keyword>
<evidence type="ECO:0000256" key="8">
    <source>
        <dbReference type="SAM" id="Phobius"/>
    </source>
</evidence>
<evidence type="ECO:0000256" key="7">
    <source>
        <dbReference type="PROSITE-ProRule" id="PRU00284"/>
    </source>
</evidence>
<dbReference type="SMART" id="SM00283">
    <property type="entry name" value="MA"/>
    <property type="match status" value="1"/>
</dbReference>
<dbReference type="InterPro" id="IPR033480">
    <property type="entry name" value="sCache_2"/>
</dbReference>
<gene>
    <name evidence="10" type="primary">mcp4_1</name>
    <name evidence="10" type="ORF">NCTC12410_00201</name>
</gene>
<dbReference type="OrthoDB" id="5348717at2"/>
<feature type="transmembrane region" description="Helical" evidence="8">
    <location>
        <begin position="13"/>
        <end position="33"/>
    </location>
</feature>
<keyword evidence="3 8" id="KW-0812">Transmembrane</keyword>
<evidence type="ECO:0000256" key="6">
    <source>
        <dbReference type="ARBA" id="ARBA00023224"/>
    </source>
</evidence>
<keyword evidence="4 8" id="KW-1133">Transmembrane helix</keyword>
<organism evidence="10 11">
    <name type="scientific">Helicobacter canis</name>
    <dbReference type="NCBI Taxonomy" id="29419"/>
    <lineage>
        <taxon>Bacteria</taxon>
        <taxon>Pseudomonadati</taxon>
        <taxon>Campylobacterota</taxon>
        <taxon>Epsilonproteobacteria</taxon>
        <taxon>Campylobacterales</taxon>
        <taxon>Helicobacteraceae</taxon>
        <taxon>Helicobacter</taxon>
    </lineage>
</organism>
<dbReference type="Proteomes" id="UP000254841">
    <property type="component" value="Unassembled WGS sequence"/>
</dbReference>
<comment type="subcellular location">
    <subcellularLocation>
        <location evidence="1">Cell membrane</location>
        <topology evidence="1">Multi-pass membrane protein</topology>
    </subcellularLocation>
</comment>
<dbReference type="Pfam" id="PF08269">
    <property type="entry name" value="dCache_2"/>
    <property type="match status" value="1"/>
</dbReference>
<dbReference type="Gene3D" id="1.10.287.950">
    <property type="entry name" value="Methyl-accepting chemotaxis protein"/>
    <property type="match status" value="1"/>
</dbReference>
<dbReference type="RefSeq" id="WP_115010730.1">
    <property type="nucleotide sequence ID" value="NZ_UGHV01000001.1"/>
</dbReference>
<sequence>MKFYKNLSLKSKFLTLVIGFLVAFVIFLVLTILGEEKSSKHTQAQVIAMLQKEIEAKIKLGTDSMASALGELVKGLDEKEQIAIIAKAIDKFNFEEDKSGYYFAFQKGVNVAHPNRKDIIGTSLWDSKDSNGVYYIRELFESAKSQSKDGKFVYYIFSKPLPQGGHIDAPKIAYAQLIPNTKDIWISTGVYIDMLEPYTQSASQGILDEISQTLYSNIAISMVAFLLIFFPSMWLFYSTHLRGILSLQHNVFAFFAYLNHESKQMDSIPLDSKDEIGRMAKAIDENVKRTQEGLKKDSNLVRDVLGVVEEAKEGRFGSVIENTSLNPQINELKDAINQMSHTLLNLVGENLKNPARVFEAYKNNDFTDRIENPRGLENAINSLGDSMASMLTISKSYANELDKKSKELESSVLELTESANTQSSSLAQTAALTEEIAQSMQSVSSRTNEVIAQSEDIKNVIGIIRDIADQTNLLALNAAIEAARAGEHGRGFAVVADEVRKLAERTQKSLGEIEANTNLLVQSINDMAESIKEQAEGVTQINDTISQLEGITQQNVKIANHSRDISTALDNVAVKILDDVNSKKF</sequence>
<dbReference type="SMART" id="SM01049">
    <property type="entry name" value="Cache_2"/>
    <property type="match status" value="1"/>
</dbReference>
<dbReference type="InterPro" id="IPR004010">
    <property type="entry name" value="Double_Cache_2"/>
</dbReference>
<dbReference type="AlphaFoldDB" id="A0A377J215"/>
<dbReference type="Gene3D" id="1.20.120.1530">
    <property type="match status" value="1"/>
</dbReference>
<evidence type="ECO:0000256" key="2">
    <source>
        <dbReference type="ARBA" id="ARBA00022475"/>
    </source>
</evidence>
<feature type="domain" description="Methyl-accepting transducer" evidence="9">
    <location>
        <begin position="406"/>
        <end position="585"/>
    </location>
</feature>
<evidence type="ECO:0000259" key="9">
    <source>
        <dbReference type="PROSITE" id="PS50111"/>
    </source>
</evidence>
<evidence type="ECO:0000256" key="3">
    <source>
        <dbReference type="ARBA" id="ARBA00022692"/>
    </source>
</evidence>
<dbReference type="InterPro" id="IPR004089">
    <property type="entry name" value="MCPsignal_dom"/>
</dbReference>
<proteinExistence type="predicted"/>
<dbReference type="PANTHER" id="PTHR32089">
    <property type="entry name" value="METHYL-ACCEPTING CHEMOTAXIS PROTEIN MCPB"/>
    <property type="match status" value="1"/>
</dbReference>
<keyword evidence="6 7" id="KW-0807">Transducer</keyword>
<dbReference type="Pfam" id="PF00015">
    <property type="entry name" value="MCPsignal"/>
    <property type="match status" value="1"/>
</dbReference>
<keyword evidence="2" id="KW-1003">Cell membrane</keyword>
<evidence type="ECO:0000256" key="5">
    <source>
        <dbReference type="ARBA" id="ARBA00023136"/>
    </source>
</evidence>
<evidence type="ECO:0000313" key="10">
    <source>
        <dbReference type="EMBL" id="STO96389.1"/>
    </source>
</evidence>
<dbReference type="PANTHER" id="PTHR32089:SF112">
    <property type="entry name" value="LYSOZYME-LIKE PROTEIN-RELATED"/>
    <property type="match status" value="1"/>
</dbReference>
<name>A0A377J215_9HELI</name>
<feature type="transmembrane region" description="Helical" evidence="8">
    <location>
        <begin position="214"/>
        <end position="237"/>
    </location>
</feature>
<evidence type="ECO:0000256" key="1">
    <source>
        <dbReference type="ARBA" id="ARBA00004651"/>
    </source>
</evidence>
<evidence type="ECO:0000256" key="4">
    <source>
        <dbReference type="ARBA" id="ARBA00022989"/>
    </source>
</evidence>
<dbReference type="Gene3D" id="3.30.450.20">
    <property type="entry name" value="PAS domain"/>
    <property type="match status" value="1"/>
</dbReference>
<dbReference type="GO" id="GO:0005886">
    <property type="term" value="C:plasma membrane"/>
    <property type="evidence" value="ECO:0007669"/>
    <property type="project" value="UniProtKB-SubCell"/>
</dbReference>
<dbReference type="EMBL" id="UGHV01000001">
    <property type="protein sequence ID" value="STO96389.1"/>
    <property type="molecule type" value="Genomic_DNA"/>
</dbReference>
<protein>
    <submittedName>
        <fullName evidence="10">Putative methyl-accepting chemotaxis protein</fullName>
    </submittedName>
</protein>
<reference evidence="10 11" key="1">
    <citation type="submission" date="2018-06" db="EMBL/GenBank/DDBJ databases">
        <authorList>
            <consortium name="Pathogen Informatics"/>
            <person name="Doyle S."/>
        </authorList>
    </citation>
    <scope>NUCLEOTIDE SEQUENCE [LARGE SCALE GENOMIC DNA]</scope>
    <source>
        <strain evidence="10 11">NCTC12410</strain>
    </source>
</reference>
<accession>A0A377J215</accession>
<dbReference type="SUPFAM" id="SSF58104">
    <property type="entry name" value="Methyl-accepting chemotaxis protein (MCP) signaling domain"/>
    <property type="match status" value="1"/>
</dbReference>
<evidence type="ECO:0000313" key="11">
    <source>
        <dbReference type="Proteomes" id="UP000254841"/>
    </source>
</evidence>
<dbReference type="GO" id="GO:0007165">
    <property type="term" value="P:signal transduction"/>
    <property type="evidence" value="ECO:0007669"/>
    <property type="project" value="UniProtKB-KW"/>
</dbReference>